<dbReference type="RefSeq" id="WP_353983347.1">
    <property type="nucleotide sequence ID" value="NZ_JBEWLY010000008.1"/>
</dbReference>
<dbReference type="InterPro" id="IPR050642">
    <property type="entry name" value="PDH_E1_Alpha_Subunit"/>
</dbReference>
<dbReference type="SUPFAM" id="SSF52518">
    <property type="entry name" value="Thiamin diphosphate-binding fold (THDP-binding)"/>
    <property type="match status" value="1"/>
</dbReference>
<dbReference type="Proteomes" id="UP001548713">
    <property type="component" value="Unassembled WGS sequence"/>
</dbReference>
<sequence length="332" mass="36542">MSETLTNRASPDAATQLDIYRRMVRIERNDEFTRAQIRQGRITAPYYSARGQEAIPASISTLLGDDDKICTIYRGIHDMVAKNMPLRPLWAEISGRVDGTCKGKGGPMHLTHPETGVMVTTGIVGSSMPIANGFGWAALLDGTKQVTVAYFGDGASNIGAFHEALNLAGVWKLPVIFVCQNNGFAEHTRYENGTAVDQISKRAVGYGMPGYTVDGNDPLDVYAHAHAAIERARAGEGPTLLECKTFRFFGHVFGDDDKYMDPGEKDAAREFDPLPRFRQKLIDDGIATEEQLEQMKSDIEAEVKDAIDFAQSCEFPSVDELRRDVFAEEIPA</sequence>
<protein>
    <submittedName>
        <fullName evidence="7">Thiamine pyrophosphate-dependent dehydrogenase E1 component subunit alpha</fullName>
    </submittedName>
</protein>
<reference evidence="7 8" key="1">
    <citation type="submission" date="2024-07" db="EMBL/GenBank/DDBJ databases">
        <title>Novosphingobium kalidii RD2P27.</title>
        <authorList>
            <person name="Sun J.-Q."/>
        </authorList>
    </citation>
    <scope>NUCLEOTIDE SEQUENCE [LARGE SCALE GENOMIC DNA]</scope>
    <source>
        <strain evidence="7 8">RD2P27</strain>
    </source>
</reference>
<evidence type="ECO:0000256" key="2">
    <source>
        <dbReference type="ARBA" id="ARBA00023002"/>
    </source>
</evidence>
<keyword evidence="3" id="KW-0786">Thiamine pyrophosphate</keyword>
<evidence type="ECO:0000256" key="3">
    <source>
        <dbReference type="ARBA" id="ARBA00023052"/>
    </source>
</evidence>
<dbReference type="Gene3D" id="3.40.50.970">
    <property type="match status" value="1"/>
</dbReference>
<comment type="cofactor">
    <cofactor evidence="1">
        <name>thiamine diphosphate</name>
        <dbReference type="ChEBI" id="CHEBI:58937"/>
    </cofactor>
</comment>
<comment type="catalytic activity">
    <reaction evidence="5">
        <text>N(6)-[(R)-lipoyl]-L-lysyl-[protein] + pyruvate + H(+) = N(6)-[(R)-S(8)-acetyldihydrolipoyl]-L-lysyl-[protein] + CO2</text>
        <dbReference type="Rhea" id="RHEA:19189"/>
        <dbReference type="Rhea" id="RHEA-COMP:10474"/>
        <dbReference type="Rhea" id="RHEA-COMP:10478"/>
        <dbReference type="ChEBI" id="CHEBI:15361"/>
        <dbReference type="ChEBI" id="CHEBI:15378"/>
        <dbReference type="ChEBI" id="CHEBI:16526"/>
        <dbReference type="ChEBI" id="CHEBI:83099"/>
        <dbReference type="ChEBI" id="CHEBI:83111"/>
        <dbReference type="EC" id="1.2.4.1"/>
    </reaction>
</comment>
<dbReference type="EMBL" id="JBEWLY010000008">
    <property type="protein sequence ID" value="MET1754894.1"/>
    <property type="molecule type" value="Genomic_DNA"/>
</dbReference>
<dbReference type="PANTHER" id="PTHR11516">
    <property type="entry name" value="PYRUVATE DEHYDROGENASE E1 COMPONENT, ALPHA SUBUNIT BACTERIAL AND ORGANELLAR"/>
    <property type="match status" value="1"/>
</dbReference>
<accession>A0ABV2CZQ4</accession>
<evidence type="ECO:0000259" key="6">
    <source>
        <dbReference type="Pfam" id="PF00676"/>
    </source>
</evidence>
<gene>
    <name evidence="7" type="ORF">ABVV53_05385</name>
</gene>
<evidence type="ECO:0000256" key="4">
    <source>
        <dbReference type="ARBA" id="ARBA00025211"/>
    </source>
</evidence>
<feature type="domain" description="Dehydrogenase E1 component" evidence="6">
    <location>
        <begin position="21"/>
        <end position="317"/>
    </location>
</feature>
<dbReference type="Pfam" id="PF00676">
    <property type="entry name" value="E1_dh"/>
    <property type="match status" value="1"/>
</dbReference>
<comment type="caution">
    <text evidence="7">The sequence shown here is derived from an EMBL/GenBank/DDBJ whole genome shotgun (WGS) entry which is preliminary data.</text>
</comment>
<evidence type="ECO:0000256" key="5">
    <source>
        <dbReference type="ARBA" id="ARBA00051231"/>
    </source>
</evidence>
<organism evidence="7 8">
    <name type="scientific">Novosphingobium kalidii</name>
    <dbReference type="NCBI Taxonomy" id="3230299"/>
    <lineage>
        <taxon>Bacteria</taxon>
        <taxon>Pseudomonadati</taxon>
        <taxon>Pseudomonadota</taxon>
        <taxon>Alphaproteobacteria</taxon>
        <taxon>Sphingomonadales</taxon>
        <taxon>Sphingomonadaceae</taxon>
        <taxon>Novosphingobium</taxon>
    </lineage>
</organism>
<keyword evidence="8" id="KW-1185">Reference proteome</keyword>
<evidence type="ECO:0000256" key="1">
    <source>
        <dbReference type="ARBA" id="ARBA00001964"/>
    </source>
</evidence>
<dbReference type="InterPro" id="IPR029061">
    <property type="entry name" value="THDP-binding"/>
</dbReference>
<dbReference type="PANTHER" id="PTHR11516:SF60">
    <property type="entry name" value="PYRUVATE DEHYDROGENASE E1 COMPONENT SUBUNIT ALPHA"/>
    <property type="match status" value="1"/>
</dbReference>
<keyword evidence="2" id="KW-0560">Oxidoreductase</keyword>
<evidence type="ECO:0000313" key="7">
    <source>
        <dbReference type="EMBL" id="MET1754894.1"/>
    </source>
</evidence>
<name>A0ABV2CZQ4_9SPHN</name>
<evidence type="ECO:0000313" key="8">
    <source>
        <dbReference type="Proteomes" id="UP001548713"/>
    </source>
</evidence>
<dbReference type="InterPro" id="IPR001017">
    <property type="entry name" value="DH_E1"/>
</dbReference>
<proteinExistence type="predicted"/>
<dbReference type="CDD" id="cd02000">
    <property type="entry name" value="TPP_E1_PDC_ADC_BCADC"/>
    <property type="match status" value="1"/>
</dbReference>
<comment type="function">
    <text evidence="4">The pyruvate dehydrogenase complex catalyzes the overall conversion of pyruvate to acetyl-CoA and CO(2). It contains multiple copies of three enzymatic components: pyruvate dehydrogenase (E1), dihydrolipoamide acetyltransferase (E2) and lipoamide dehydrogenase (E3).</text>
</comment>